<feature type="domain" description="CoA carboxyltransferase C-terminal" evidence="3">
    <location>
        <begin position="237"/>
        <end position="483"/>
    </location>
</feature>
<dbReference type="GO" id="GO:0016740">
    <property type="term" value="F:transferase activity"/>
    <property type="evidence" value="ECO:0007669"/>
    <property type="project" value="UniProtKB-KW"/>
</dbReference>
<dbReference type="RefSeq" id="WP_188428081.1">
    <property type="nucleotide sequence ID" value="NZ_BAABKH010000010.1"/>
</dbReference>
<name>A0A917BG64_9MICO</name>
<dbReference type="PROSITE" id="PS50980">
    <property type="entry name" value="COA_CT_NTER"/>
    <property type="match status" value="1"/>
</dbReference>
<organism evidence="4 5">
    <name type="scientific">Ornithinimicrobium tianjinense</name>
    <dbReference type="NCBI Taxonomy" id="1195761"/>
    <lineage>
        <taxon>Bacteria</taxon>
        <taxon>Bacillati</taxon>
        <taxon>Actinomycetota</taxon>
        <taxon>Actinomycetes</taxon>
        <taxon>Micrococcales</taxon>
        <taxon>Ornithinimicrobiaceae</taxon>
        <taxon>Ornithinimicrobium</taxon>
    </lineage>
</organism>
<dbReference type="EMBL" id="BMEM01000001">
    <property type="protein sequence ID" value="GGF40862.1"/>
    <property type="molecule type" value="Genomic_DNA"/>
</dbReference>
<evidence type="ECO:0000313" key="4">
    <source>
        <dbReference type="EMBL" id="GGF40862.1"/>
    </source>
</evidence>
<dbReference type="Gene3D" id="3.90.226.10">
    <property type="entry name" value="2-enoyl-CoA Hydratase, Chain A, domain 1"/>
    <property type="match status" value="2"/>
</dbReference>
<gene>
    <name evidence="4" type="primary">accD</name>
    <name evidence="4" type="ORF">GCM10011366_05680</name>
</gene>
<reference evidence="4" key="2">
    <citation type="submission" date="2020-09" db="EMBL/GenBank/DDBJ databases">
        <authorList>
            <person name="Sun Q."/>
            <person name="Zhou Y."/>
        </authorList>
    </citation>
    <scope>NUCLEOTIDE SEQUENCE</scope>
    <source>
        <strain evidence="4">CGMCC 1.12160</strain>
    </source>
</reference>
<evidence type="ECO:0000313" key="5">
    <source>
        <dbReference type="Proteomes" id="UP000605670"/>
    </source>
</evidence>
<dbReference type="InterPro" id="IPR034733">
    <property type="entry name" value="AcCoA_carboxyl_beta"/>
</dbReference>
<dbReference type="PANTHER" id="PTHR42995">
    <property type="entry name" value="ACETYL-COENZYME A CARBOXYLASE CARBOXYL TRANSFERASE SUBUNIT BETA, CHLOROPLASTIC"/>
    <property type="match status" value="1"/>
</dbReference>
<reference evidence="4" key="1">
    <citation type="journal article" date="2014" name="Int. J. Syst. Evol. Microbiol.">
        <title>Complete genome sequence of Corynebacterium casei LMG S-19264T (=DSM 44701T), isolated from a smear-ripened cheese.</title>
        <authorList>
            <consortium name="US DOE Joint Genome Institute (JGI-PGF)"/>
            <person name="Walter F."/>
            <person name="Albersmeier A."/>
            <person name="Kalinowski J."/>
            <person name="Ruckert C."/>
        </authorList>
    </citation>
    <scope>NUCLEOTIDE SEQUENCE</scope>
    <source>
        <strain evidence="4">CGMCC 1.12160</strain>
    </source>
</reference>
<dbReference type="GO" id="GO:0009317">
    <property type="term" value="C:acetyl-CoA carboxylase complex"/>
    <property type="evidence" value="ECO:0007669"/>
    <property type="project" value="InterPro"/>
</dbReference>
<dbReference type="InterPro" id="IPR000438">
    <property type="entry name" value="Acetyl_CoA_COase_Trfase_b_su"/>
</dbReference>
<dbReference type="AlphaFoldDB" id="A0A917BG64"/>
<proteinExistence type="predicted"/>
<keyword evidence="5" id="KW-1185">Reference proteome</keyword>
<dbReference type="PANTHER" id="PTHR42995:SF5">
    <property type="entry name" value="ACETYL-COENZYME A CARBOXYLASE CARBOXYL TRANSFERASE SUBUNIT BETA, CHLOROPLASTIC"/>
    <property type="match status" value="1"/>
</dbReference>
<keyword evidence="1" id="KW-0808">Transferase</keyword>
<dbReference type="SUPFAM" id="SSF52096">
    <property type="entry name" value="ClpP/crotonase"/>
    <property type="match status" value="2"/>
</dbReference>
<evidence type="ECO:0000259" key="3">
    <source>
        <dbReference type="PROSITE" id="PS50989"/>
    </source>
</evidence>
<evidence type="ECO:0000259" key="2">
    <source>
        <dbReference type="PROSITE" id="PS50980"/>
    </source>
</evidence>
<dbReference type="PRINTS" id="PR01070">
    <property type="entry name" value="ACCCTRFRASEB"/>
</dbReference>
<protein>
    <submittedName>
        <fullName evidence="4">Acetyl-CoA carboxylase</fullName>
    </submittedName>
</protein>
<dbReference type="PROSITE" id="PS50989">
    <property type="entry name" value="COA_CT_CTER"/>
    <property type="match status" value="1"/>
</dbReference>
<dbReference type="Pfam" id="PF01039">
    <property type="entry name" value="Carboxyl_trans"/>
    <property type="match status" value="1"/>
</dbReference>
<accession>A0A917BG64</accession>
<dbReference type="GO" id="GO:0006633">
    <property type="term" value="P:fatty acid biosynthetic process"/>
    <property type="evidence" value="ECO:0007669"/>
    <property type="project" value="InterPro"/>
</dbReference>
<dbReference type="GO" id="GO:0003989">
    <property type="term" value="F:acetyl-CoA carboxylase activity"/>
    <property type="evidence" value="ECO:0007669"/>
    <property type="project" value="InterPro"/>
</dbReference>
<dbReference type="InterPro" id="IPR029045">
    <property type="entry name" value="ClpP/crotonase-like_dom_sf"/>
</dbReference>
<dbReference type="GO" id="GO:2001295">
    <property type="term" value="P:malonyl-CoA biosynthetic process"/>
    <property type="evidence" value="ECO:0007669"/>
    <property type="project" value="TreeGrafter"/>
</dbReference>
<dbReference type="Proteomes" id="UP000605670">
    <property type="component" value="Unassembled WGS sequence"/>
</dbReference>
<sequence>MRTPAREVLHAVLDPGSFVSWDEPPVEPDLGPEYAASLTRAADRSGVDEAVLTGEGLLAGRRVAVAAGEFSFLAGSMGSAACERLTRAFERATAEGLPLLASPSSGGTRMQEGTPAFLQMVKIGQAVAAHRRAGLPYLVYLRDPTTGGVLASWGSLGHLTVAEPEALIGFLGPRVREVIHGEPFPEGVQVAENLSRRGVIDGVVPLHGLREVAVGALEAILGPAEPPAPAQVVAVEPSPSPAAPVTLDALEALPAWTSVQATRREDRPGLRELLAVAAERFVPLRGTGSGESDLTVIFGFARFPGFSCVLVGQDRKAQRTAYLGPGALRVAQRGFQLAEELGLPLLTVIDTPGADLSTEAENGGMAGEIARCLAALTTVRVPVVSVILGEGTGGGALALMPADRTVCAQHGWIAPLPPEGASAIVHRTGDRAPQMAEAHRIRAVDLLRLGAVDEIVAEHPDASAEPEAFCRRVAASITHHLRELQDLEPQERLARRHERYRRLA</sequence>
<evidence type="ECO:0000256" key="1">
    <source>
        <dbReference type="ARBA" id="ARBA00022679"/>
    </source>
</evidence>
<comment type="caution">
    <text evidence="4">The sequence shown here is derived from an EMBL/GenBank/DDBJ whole genome shotgun (WGS) entry which is preliminary data.</text>
</comment>
<dbReference type="InterPro" id="IPR011762">
    <property type="entry name" value="COA_CT_N"/>
</dbReference>
<feature type="domain" description="CoA carboxyltransferase N-terminal" evidence="2">
    <location>
        <begin position="1"/>
        <end position="235"/>
    </location>
</feature>
<dbReference type="InterPro" id="IPR011763">
    <property type="entry name" value="COA_CT_C"/>
</dbReference>